<proteinExistence type="predicted"/>
<name>A0A165MHW5_EXIGL</name>
<feature type="compositionally biased region" description="Polar residues" evidence="1">
    <location>
        <begin position="71"/>
        <end position="84"/>
    </location>
</feature>
<evidence type="ECO:0000313" key="2">
    <source>
        <dbReference type="EMBL" id="KZV99290.1"/>
    </source>
</evidence>
<accession>A0A165MHW5</accession>
<protein>
    <submittedName>
        <fullName evidence="2">Uncharacterized protein</fullName>
    </submittedName>
</protein>
<reference evidence="2 3" key="1">
    <citation type="journal article" date="2016" name="Mol. Biol. Evol.">
        <title>Comparative Genomics of Early-Diverging Mushroom-Forming Fungi Provides Insights into the Origins of Lignocellulose Decay Capabilities.</title>
        <authorList>
            <person name="Nagy L.G."/>
            <person name="Riley R."/>
            <person name="Tritt A."/>
            <person name="Adam C."/>
            <person name="Daum C."/>
            <person name="Floudas D."/>
            <person name="Sun H."/>
            <person name="Yadav J.S."/>
            <person name="Pangilinan J."/>
            <person name="Larsson K.H."/>
            <person name="Matsuura K."/>
            <person name="Barry K."/>
            <person name="Labutti K."/>
            <person name="Kuo R."/>
            <person name="Ohm R.A."/>
            <person name="Bhattacharya S.S."/>
            <person name="Shirouzu T."/>
            <person name="Yoshinaga Y."/>
            <person name="Martin F.M."/>
            <person name="Grigoriev I.V."/>
            <person name="Hibbett D.S."/>
        </authorList>
    </citation>
    <scope>NUCLEOTIDE SEQUENCE [LARGE SCALE GENOMIC DNA]</scope>
    <source>
        <strain evidence="2 3">HHB12029</strain>
    </source>
</reference>
<evidence type="ECO:0000313" key="3">
    <source>
        <dbReference type="Proteomes" id="UP000077266"/>
    </source>
</evidence>
<gene>
    <name evidence="2" type="ORF">EXIGLDRAFT_251329</name>
</gene>
<sequence length="176" mass="19026">MTSRNRTSAARSPRRRPDAGTRSRLCASAIARTMRQPRSSATMPIARARTRSAPSWATFTPNFSRKRSCVPRTTTARSCLSRPTSGRPKTSASATSTATRKAARRTSSSSSTPASNTHNGMPISERVFSLSRNARTTWNGPSSSSGWFKNSSCCACPSTRNSLPSLPSEIGQWHST</sequence>
<dbReference type="AlphaFoldDB" id="A0A165MHW5"/>
<keyword evidence="3" id="KW-1185">Reference proteome</keyword>
<feature type="compositionally biased region" description="Polar residues" evidence="1">
    <location>
        <begin position="52"/>
        <end position="63"/>
    </location>
</feature>
<feature type="compositionally biased region" description="Low complexity" evidence="1">
    <location>
        <begin position="1"/>
        <end position="11"/>
    </location>
</feature>
<evidence type="ECO:0000256" key="1">
    <source>
        <dbReference type="SAM" id="MobiDB-lite"/>
    </source>
</evidence>
<feature type="compositionally biased region" description="Low complexity" evidence="1">
    <location>
        <begin position="87"/>
        <end position="115"/>
    </location>
</feature>
<feature type="region of interest" description="Disordered" evidence="1">
    <location>
        <begin position="1"/>
        <end position="123"/>
    </location>
</feature>
<organism evidence="2 3">
    <name type="scientific">Exidia glandulosa HHB12029</name>
    <dbReference type="NCBI Taxonomy" id="1314781"/>
    <lineage>
        <taxon>Eukaryota</taxon>
        <taxon>Fungi</taxon>
        <taxon>Dikarya</taxon>
        <taxon>Basidiomycota</taxon>
        <taxon>Agaricomycotina</taxon>
        <taxon>Agaricomycetes</taxon>
        <taxon>Auriculariales</taxon>
        <taxon>Exidiaceae</taxon>
        <taxon>Exidia</taxon>
    </lineage>
</organism>
<dbReference type="Proteomes" id="UP000077266">
    <property type="component" value="Unassembled WGS sequence"/>
</dbReference>
<dbReference type="EMBL" id="KV425911">
    <property type="protein sequence ID" value="KZV99290.1"/>
    <property type="molecule type" value="Genomic_DNA"/>
</dbReference>
<dbReference type="InParanoid" id="A0A165MHW5"/>